<gene>
    <name evidence="2" type="ORF">BDU57DRAFT_520620</name>
</gene>
<accession>A0A6A5QG01</accession>
<dbReference type="Proteomes" id="UP000800096">
    <property type="component" value="Unassembled WGS sequence"/>
</dbReference>
<evidence type="ECO:0000313" key="2">
    <source>
        <dbReference type="EMBL" id="KAF1913666.1"/>
    </source>
</evidence>
<proteinExistence type="predicted"/>
<keyword evidence="3" id="KW-1185">Reference proteome</keyword>
<dbReference type="EMBL" id="ML979138">
    <property type="protein sequence ID" value="KAF1913666.1"/>
    <property type="molecule type" value="Genomic_DNA"/>
</dbReference>
<dbReference type="InterPro" id="IPR011009">
    <property type="entry name" value="Kinase-like_dom_sf"/>
</dbReference>
<sequence length="147" mass="16722">MKCLSGRKLDDGLAKSIPRQYHIKAARQLANVFAELQFLTFSRIGRLWRGEAVDQPVEIIPMEWHHSPGPLDTSLQYLYNQRQGDNREIFALHSNNADSLTACWVLKTALAHTVIEDRARGPIPLCHLDLHFGNLLFDDDYNLTGVI</sequence>
<protein>
    <recommendedName>
        <fullName evidence="1">Aminoglycoside phosphotransferase domain-containing protein</fullName>
    </recommendedName>
</protein>
<dbReference type="Gene3D" id="3.90.1200.10">
    <property type="match status" value="1"/>
</dbReference>
<organism evidence="2 3">
    <name type="scientific">Ampelomyces quisqualis</name>
    <name type="common">Powdery mildew agent</name>
    <dbReference type="NCBI Taxonomy" id="50730"/>
    <lineage>
        <taxon>Eukaryota</taxon>
        <taxon>Fungi</taxon>
        <taxon>Dikarya</taxon>
        <taxon>Ascomycota</taxon>
        <taxon>Pezizomycotina</taxon>
        <taxon>Dothideomycetes</taxon>
        <taxon>Pleosporomycetidae</taxon>
        <taxon>Pleosporales</taxon>
        <taxon>Pleosporineae</taxon>
        <taxon>Phaeosphaeriaceae</taxon>
        <taxon>Ampelomyces</taxon>
    </lineage>
</organism>
<dbReference type="OrthoDB" id="10003767at2759"/>
<dbReference type="AlphaFoldDB" id="A0A6A5QG01"/>
<dbReference type="SUPFAM" id="SSF56112">
    <property type="entry name" value="Protein kinase-like (PK-like)"/>
    <property type="match status" value="1"/>
</dbReference>
<name>A0A6A5QG01_AMPQU</name>
<reference evidence="2" key="1">
    <citation type="journal article" date="2020" name="Stud. Mycol.">
        <title>101 Dothideomycetes genomes: a test case for predicting lifestyles and emergence of pathogens.</title>
        <authorList>
            <person name="Haridas S."/>
            <person name="Albert R."/>
            <person name="Binder M."/>
            <person name="Bloem J."/>
            <person name="Labutti K."/>
            <person name="Salamov A."/>
            <person name="Andreopoulos B."/>
            <person name="Baker S."/>
            <person name="Barry K."/>
            <person name="Bills G."/>
            <person name="Bluhm B."/>
            <person name="Cannon C."/>
            <person name="Castanera R."/>
            <person name="Culley D."/>
            <person name="Daum C."/>
            <person name="Ezra D."/>
            <person name="Gonzalez J."/>
            <person name="Henrissat B."/>
            <person name="Kuo A."/>
            <person name="Liang C."/>
            <person name="Lipzen A."/>
            <person name="Lutzoni F."/>
            <person name="Magnuson J."/>
            <person name="Mondo S."/>
            <person name="Nolan M."/>
            <person name="Ohm R."/>
            <person name="Pangilinan J."/>
            <person name="Park H.-J."/>
            <person name="Ramirez L."/>
            <person name="Alfaro M."/>
            <person name="Sun H."/>
            <person name="Tritt A."/>
            <person name="Yoshinaga Y."/>
            <person name="Zwiers L.-H."/>
            <person name="Turgeon B."/>
            <person name="Goodwin S."/>
            <person name="Spatafora J."/>
            <person name="Crous P."/>
            <person name="Grigoriev I."/>
        </authorList>
    </citation>
    <scope>NUCLEOTIDE SEQUENCE</scope>
    <source>
        <strain evidence="2">HMLAC05119</strain>
    </source>
</reference>
<evidence type="ECO:0000313" key="3">
    <source>
        <dbReference type="Proteomes" id="UP000800096"/>
    </source>
</evidence>
<dbReference type="InterPro" id="IPR002575">
    <property type="entry name" value="Aminoglycoside_PTrfase"/>
</dbReference>
<evidence type="ECO:0000259" key="1">
    <source>
        <dbReference type="Pfam" id="PF01636"/>
    </source>
</evidence>
<dbReference type="Pfam" id="PF01636">
    <property type="entry name" value="APH"/>
    <property type="match status" value="1"/>
</dbReference>
<feature type="domain" description="Aminoglycoside phosphotransferase" evidence="1">
    <location>
        <begin position="1"/>
        <end position="147"/>
    </location>
</feature>
<feature type="non-terminal residue" evidence="2">
    <location>
        <position position="147"/>
    </location>
</feature>